<proteinExistence type="predicted"/>
<organism evidence="1 2">
    <name type="scientific">Pythium insidiosum</name>
    <name type="common">Pythiosis disease agent</name>
    <dbReference type="NCBI Taxonomy" id="114742"/>
    <lineage>
        <taxon>Eukaryota</taxon>
        <taxon>Sar</taxon>
        <taxon>Stramenopiles</taxon>
        <taxon>Oomycota</taxon>
        <taxon>Peronosporomycetes</taxon>
        <taxon>Pythiales</taxon>
        <taxon>Pythiaceae</taxon>
        <taxon>Pythium</taxon>
    </lineage>
</organism>
<protein>
    <submittedName>
        <fullName evidence="1">Uncharacterized protein</fullName>
    </submittedName>
</protein>
<sequence length="91" mass="10539">MMMEALLQATLDDDILRDVRADARLSELELLVAQEDGRLVELSLELLDGRTLLVRVLPEWTVHELKSCVRRSVEVNLRRRQTADAARRLSW</sequence>
<keyword evidence="2" id="KW-1185">Reference proteome</keyword>
<dbReference type="Proteomes" id="UP001209570">
    <property type="component" value="Unassembled WGS sequence"/>
</dbReference>
<evidence type="ECO:0000313" key="1">
    <source>
        <dbReference type="EMBL" id="KAJ0403672.1"/>
    </source>
</evidence>
<gene>
    <name evidence="1" type="ORF">P43SY_003784</name>
</gene>
<dbReference type="EMBL" id="JAKCXM010000077">
    <property type="protein sequence ID" value="KAJ0403672.1"/>
    <property type="molecule type" value="Genomic_DNA"/>
</dbReference>
<comment type="caution">
    <text evidence="1">The sequence shown here is derived from an EMBL/GenBank/DDBJ whole genome shotgun (WGS) entry which is preliminary data.</text>
</comment>
<dbReference type="AlphaFoldDB" id="A0AAD5LMB5"/>
<reference evidence="1" key="1">
    <citation type="submission" date="2021-12" db="EMBL/GenBank/DDBJ databases">
        <title>Prjna785345.</title>
        <authorList>
            <person name="Rujirawat T."/>
            <person name="Krajaejun T."/>
        </authorList>
    </citation>
    <scope>NUCLEOTIDE SEQUENCE</scope>
    <source>
        <strain evidence="1">Pi057C3</strain>
    </source>
</reference>
<name>A0AAD5LMB5_PYTIN</name>
<evidence type="ECO:0000313" key="2">
    <source>
        <dbReference type="Proteomes" id="UP001209570"/>
    </source>
</evidence>
<accession>A0AAD5LMB5</accession>